<feature type="chain" id="PRO_5046424235" evidence="1">
    <location>
        <begin position="20"/>
        <end position="207"/>
    </location>
</feature>
<evidence type="ECO:0000256" key="1">
    <source>
        <dbReference type="SAM" id="SignalP"/>
    </source>
</evidence>
<keyword evidence="4" id="KW-1185">Reference proteome</keyword>
<name>A0ABS1V4L6_9PROT</name>
<dbReference type="InterPro" id="IPR025240">
    <property type="entry name" value="DUF4189"/>
</dbReference>
<accession>A0ABS1V4L6</accession>
<dbReference type="EMBL" id="JAEUXJ010000005">
    <property type="protein sequence ID" value="MBL6456625.1"/>
    <property type="molecule type" value="Genomic_DNA"/>
</dbReference>
<dbReference type="RefSeq" id="WP_202826347.1">
    <property type="nucleotide sequence ID" value="NZ_JAEUXJ010000005.1"/>
</dbReference>
<gene>
    <name evidence="3" type="ORF">JMJ55_14920</name>
</gene>
<reference evidence="3 4" key="1">
    <citation type="submission" date="2021-01" db="EMBL/GenBank/DDBJ databases">
        <title>Belnapia mucosa sp. nov. and Belnapia arida sp. nov., isolated from the Tabernas Desert (Almeria, Spain).</title>
        <authorList>
            <person name="Molina-Menor E."/>
            <person name="Vidal-Verdu A."/>
            <person name="Calonge A."/>
            <person name="Satari L."/>
            <person name="Pereto Magraner J."/>
            <person name="Porcar Miralles M."/>
        </authorList>
    </citation>
    <scope>NUCLEOTIDE SEQUENCE [LARGE SCALE GENOMIC DNA]</scope>
    <source>
        <strain evidence="3 4">T6</strain>
    </source>
</reference>
<comment type="caution">
    <text evidence="3">The sequence shown here is derived from an EMBL/GenBank/DDBJ whole genome shotgun (WGS) entry which is preliminary data.</text>
</comment>
<dbReference type="Proteomes" id="UP000606490">
    <property type="component" value="Unassembled WGS sequence"/>
</dbReference>
<keyword evidence="1" id="KW-0732">Signal</keyword>
<protein>
    <submittedName>
        <fullName evidence="3">DUF4189 domain-containing protein</fullName>
    </submittedName>
</protein>
<dbReference type="Pfam" id="PF13827">
    <property type="entry name" value="DUF4189"/>
    <property type="match status" value="1"/>
</dbReference>
<feature type="signal peptide" evidence="1">
    <location>
        <begin position="1"/>
        <end position="19"/>
    </location>
</feature>
<evidence type="ECO:0000313" key="4">
    <source>
        <dbReference type="Proteomes" id="UP000606490"/>
    </source>
</evidence>
<proteinExistence type="predicted"/>
<organism evidence="3 4">
    <name type="scientific">Belnapia mucosa</name>
    <dbReference type="NCBI Taxonomy" id="2804532"/>
    <lineage>
        <taxon>Bacteria</taxon>
        <taxon>Pseudomonadati</taxon>
        <taxon>Pseudomonadota</taxon>
        <taxon>Alphaproteobacteria</taxon>
        <taxon>Acetobacterales</taxon>
        <taxon>Roseomonadaceae</taxon>
        <taxon>Belnapia</taxon>
    </lineage>
</organism>
<feature type="domain" description="DUF4189" evidence="2">
    <location>
        <begin position="91"/>
        <end position="203"/>
    </location>
</feature>
<evidence type="ECO:0000259" key="2">
    <source>
        <dbReference type="Pfam" id="PF13827"/>
    </source>
</evidence>
<evidence type="ECO:0000313" key="3">
    <source>
        <dbReference type="EMBL" id="MBL6456625.1"/>
    </source>
</evidence>
<sequence>MSPFRLAALVLLLASSAAAADSPACRAACGAMAQSRAANPVPVQACLIRCEASARYQAGLRGGQAAALGRVAVAVTGPVRGMPVSFAQPHWGAIYAAAPPAPQIGIAFGEGDRLLAHSGAAQRCSSGRESSCRMLLEFTERCGAVAQARRKRGILLTDHPSTYEVAALATGTGSSRAAAEEDALAQCRGRDGQSACRIAASACTAGT</sequence>